<evidence type="ECO:0000313" key="2">
    <source>
        <dbReference type="EMBL" id="RGY06495.1"/>
    </source>
</evidence>
<dbReference type="GO" id="GO:0003677">
    <property type="term" value="F:DNA binding"/>
    <property type="evidence" value="ECO:0007669"/>
    <property type="project" value="InterPro"/>
</dbReference>
<comment type="caution">
    <text evidence="2">The sequence shown here is derived from an EMBL/GenBank/DDBJ whole genome shotgun (WGS) entry which is preliminary data.</text>
</comment>
<dbReference type="GO" id="GO:0007059">
    <property type="term" value="P:chromosome segregation"/>
    <property type="evidence" value="ECO:0007669"/>
    <property type="project" value="InterPro"/>
</dbReference>
<dbReference type="Proteomes" id="UP000284434">
    <property type="component" value="Unassembled WGS sequence"/>
</dbReference>
<dbReference type="InterPro" id="IPR007406">
    <property type="entry name" value="MukB_N_dom"/>
</dbReference>
<name>A0A413IBW3_9BACT</name>
<dbReference type="AlphaFoldDB" id="A0A413IBW3"/>
<evidence type="ECO:0000259" key="1">
    <source>
        <dbReference type="Pfam" id="PF04310"/>
    </source>
</evidence>
<proteinExistence type="predicted"/>
<sequence length="1088" mass="127975">MKNYPRIYSLSTLGLIHHYENDYLFHNMRTDFVGDSGSGKSIIADLLQLIFVGSEMFESATRTMDEKRELDGLVLRTPHKGIDIGYAFLNIEIQSRHYIVIGCYLESNSKRTKPFIIQGSSDPKANLLPIGQPLQTKDFKREGNICPLDDLLSQMEEKGLFLSYWETVKPYHRILYTHDILPLDLASNEKTLKDYASVIRSFSRGKTIDTSNSNNLKQFIFGTEKIKENRKKYEDALKDFTDTIFNYNQNLNTIKILTDKEKALSTLYGHLKNRQITEQEYRQEEILDLRQQTSQLSKQLHDNLTHYLTARQNFGKLMEQADKDIAKAREEEPLIEQQTKRALEDYTLQSYENKILEKAITLQKQTGLTDLRELTRFYTQYQQSWKRHTLLTTFEKELQQKDLLDSFLHSEWTKGYEAGLQAFLQHTEALRNELEIGQSLQQFSDLDNPDSLARWALSLHRPLNRAEESLIIHFQDLKRHKPISPKARNRYLPHPEELFNHPTLEQEEHGFWINLQGVREFVSYSSHPVFNTDDQSRIEDYFRQYSTDLKKRMERITQELRQQMRLKEHLSSLSNLNEILTLYQSAEPQNEFREIPALHILQNEFDHYIRNLQRQSSIEKEYQQACRLYKDYESRQTEIKTLLNKLAPKVERFREELKNSESSTNLPPIARKLSATASPEEYELSFYLDADDKNECFQDEYNLTFRENLLLYPRILTDWESLQRIEEELKVKQNAYPADFPPLPDWDISRTAPARTAEKKEAFHKADTVYITQFDFIVDTYLSSQSYKFQTFRDFRELSMNLLPEIFQGEEPLENEVIEAIEKQLKRINDKNRELNDKKIEKISRILEDVWNQISQQRELVRRINRFFHSGEKTITGNNRLNLECTNSTLFPPEWLNKFQDSTGTQFDLFNPSIKDKLVDDISIGEKLIHAFQELTHSKKEKVRIDDLLNPNNYLELKLIMHNDKGKSNKGSTGQTYAAIALLCIARLTIIGNQKQGKANTGLRFMPIDEAEGLGTNFDLLYDIAQEFDYQIISFSINPIGRYQENERFIYILHENPDTDDEVNYSPMAIFSREDIQEDLITWFDAYE</sequence>
<dbReference type="EMBL" id="QSCO01000012">
    <property type="protein sequence ID" value="RGY06495.1"/>
    <property type="molecule type" value="Genomic_DNA"/>
</dbReference>
<dbReference type="Gene3D" id="3.40.1140.10">
    <property type="match status" value="1"/>
</dbReference>
<evidence type="ECO:0000313" key="3">
    <source>
        <dbReference type="Proteomes" id="UP000284434"/>
    </source>
</evidence>
<dbReference type="Pfam" id="PF04310">
    <property type="entry name" value="MukB"/>
    <property type="match status" value="1"/>
</dbReference>
<gene>
    <name evidence="2" type="ORF">DXA53_09960</name>
</gene>
<dbReference type="GO" id="GO:0030261">
    <property type="term" value="P:chromosome condensation"/>
    <property type="evidence" value="ECO:0007669"/>
    <property type="project" value="InterPro"/>
</dbReference>
<dbReference type="GO" id="GO:0009295">
    <property type="term" value="C:nucleoid"/>
    <property type="evidence" value="ECO:0007669"/>
    <property type="project" value="InterPro"/>
</dbReference>
<protein>
    <recommendedName>
        <fullName evidence="1">MukB N-terminal domain-containing protein</fullName>
    </recommendedName>
</protein>
<dbReference type="GO" id="GO:0005524">
    <property type="term" value="F:ATP binding"/>
    <property type="evidence" value="ECO:0007669"/>
    <property type="project" value="InterPro"/>
</dbReference>
<organism evidence="2 3">
    <name type="scientific">Odoribacter splanchnicus</name>
    <dbReference type="NCBI Taxonomy" id="28118"/>
    <lineage>
        <taxon>Bacteria</taxon>
        <taxon>Pseudomonadati</taxon>
        <taxon>Bacteroidota</taxon>
        <taxon>Bacteroidia</taxon>
        <taxon>Bacteroidales</taxon>
        <taxon>Odoribacteraceae</taxon>
        <taxon>Odoribacter</taxon>
    </lineage>
</organism>
<reference evidence="2 3" key="1">
    <citation type="submission" date="2018-08" db="EMBL/GenBank/DDBJ databases">
        <title>A genome reference for cultivated species of the human gut microbiota.</title>
        <authorList>
            <person name="Zou Y."/>
            <person name="Xue W."/>
            <person name="Luo G."/>
        </authorList>
    </citation>
    <scope>NUCLEOTIDE SEQUENCE [LARGE SCALE GENOMIC DNA]</scope>
    <source>
        <strain evidence="2 3">OF03-11</strain>
    </source>
</reference>
<dbReference type="RefSeq" id="WP_118103884.1">
    <property type="nucleotide sequence ID" value="NZ_JABWDG010000045.1"/>
</dbReference>
<accession>A0A413IBW3</accession>
<feature type="domain" description="MukB N-terminal" evidence="1">
    <location>
        <begin position="20"/>
        <end position="221"/>
    </location>
</feature>